<sequence length="266" mass="29219">MHDFIITEKYAIFHENQITIDPAGFMTGGAPAASNASKVPRLGLMPRDSSSGDVRWFNLPGCNFFHFVNAWEEGPDAVTIVAPNTFPPEHALECMHLSHSSIEIMRLDLKTGAVSRKPLSAMNLEFGIINRCFGARKNRFVYVSIGGLMPKSTGVVKLDLEREGKGECVVAQRVYEEGWFGSEAAFVAKSESESEDDGYVVAFLHEEATGEAGFVVMDAASSDLEIVASVTLPQRVPYGFHGCFLTEEQLRSQRSISSCWMLLGDI</sequence>
<feature type="binding site" evidence="5">
    <location>
        <position position="2"/>
    </location>
    <ligand>
        <name>Fe cation</name>
        <dbReference type="ChEBI" id="CHEBI:24875"/>
        <note>catalytic</note>
    </ligand>
</feature>
<comment type="cofactor">
    <cofactor evidence="5">
        <name>Fe(2+)</name>
        <dbReference type="ChEBI" id="CHEBI:29033"/>
    </cofactor>
    <text evidence="5">Binds 1 Fe(2+) ion per subunit.</text>
</comment>
<dbReference type="eggNOG" id="KOG1285">
    <property type="taxonomic scope" value="Eukaryota"/>
</dbReference>
<name>W1NHS9_AMBTC</name>
<dbReference type="OMA" id="YAMNDSE"/>
<keyword evidence="3" id="KW-0223">Dioxygenase</keyword>
<comment type="similarity">
    <text evidence="1">Belongs to the carotenoid oxygenase family.</text>
</comment>
<dbReference type="EMBL" id="KI397507">
    <property type="protein sequence ID" value="ERM94749.1"/>
    <property type="molecule type" value="Genomic_DNA"/>
</dbReference>
<evidence type="ECO:0000313" key="6">
    <source>
        <dbReference type="EMBL" id="ERM94749.1"/>
    </source>
</evidence>
<dbReference type="Pfam" id="PF03055">
    <property type="entry name" value="RPE65"/>
    <property type="match status" value="1"/>
</dbReference>
<dbReference type="GO" id="GO:0046872">
    <property type="term" value="F:metal ion binding"/>
    <property type="evidence" value="ECO:0007669"/>
    <property type="project" value="UniProtKB-KW"/>
</dbReference>
<dbReference type="Gramene" id="ERM94749">
    <property type="protein sequence ID" value="ERM94749"/>
    <property type="gene ID" value="AMTR_s00011p00256590"/>
</dbReference>
<evidence type="ECO:0000256" key="4">
    <source>
        <dbReference type="ARBA" id="ARBA00023004"/>
    </source>
</evidence>
<dbReference type="AlphaFoldDB" id="W1NHS9"/>
<accession>W1NHS9</accession>
<dbReference type="PANTHER" id="PTHR10543">
    <property type="entry name" value="BETA-CAROTENE DIOXYGENASE"/>
    <property type="match status" value="1"/>
</dbReference>
<dbReference type="GO" id="GO:0016121">
    <property type="term" value="P:carotene catabolic process"/>
    <property type="evidence" value="ECO:0000318"/>
    <property type="project" value="GO_Central"/>
</dbReference>
<evidence type="ECO:0000256" key="5">
    <source>
        <dbReference type="PIRSR" id="PIRSR604294-1"/>
    </source>
</evidence>
<dbReference type="GO" id="GO:0009570">
    <property type="term" value="C:chloroplast stroma"/>
    <property type="evidence" value="ECO:0000318"/>
    <property type="project" value="GO_Central"/>
</dbReference>
<dbReference type="Proteomes" id="UP000017836">
    <property type="component" value="Unassembled WGS sequence"/>
</dbReference>
<dbReference type="PANTHER" id="PTHR10543:SF46">
    <property type="entry name" value="CAROTENOID CLEAVAGE DIOXYGENASE 4, CHLOROPLASTIC-RELATED"/>
    <property type="match status" value="1"/>
</dbReference>
<protein>
    <recommendedName>
        <fullName evidence="8">9-cis-epoxycarotenoid dioxygenase</fullName>
    </recommendedName>
</protein>
<reference evidence="7" key="1">
    <citation type="journal article" date="2013" name="Science">
        <title>The Amborella genome and the evolution of flowering plants.</title>
        <authorList>
            <consortium name="Amborella Genome Project"/>
        </authorList>
    </citation>
    <scope>NUCLEOTIDE SEQUENCE [LARGE SCALE GENOMIC DNA]</scope>
</reference>
<dbReference type="InterPro" id="IPR004294">
    <property type="entry name" value="Carotenoid_Oase"/>
</dbReference>
<keyword evidence="3" id="KW-0560">Oxidoreductase</keyword>
<keyword evidence="4 5" id="KW-0408">Iron</keyword>
<evidence type="ECO:0000256" key="1">
    <source>
        <dbReference type="ARBA" id="ARBA00006787"/>
    </source>
</evidence>
<evidence type="ECO:0000256" key="3">
    <source>
        <dbReference type="ARBA" id="ARBA00022964"/>
    </source>
</evidence>
<keyword evidence="7" id="KW-1185">Reference proteome</keyword>
<feature type="binding site" evidence="5">
    <location>
        <position position="66"/>
    </location>
    <ligand>
        <name>Fe cation</name>
        <dbReference type="ChEBI" id="CHEBI:24875"/>
        <note>catalytic</note>
    </ligand>
</feature>
<feature type="binding site" evidence="5">
    <location>
        <position position="241"/>
    </location>
    <ligand>
        <name>Fe cation</name>
        <dbReference type="ChEBI" id="CHEBI:24875"/>
        <note>catalytic</note>
    </ligand>
</feature>
<proteinExistence type="inferred from homology"/>
<organism evidence="6 7">
    <name type="scientific">Amborella trichopoda</name>
    <dbReference type="NCBI Taxonomy" id="13333"/>
    <lineage>
        <taxon>Eukaryota</taxon>
        <taxon>Viridiplantae</taxon>
        <taxon>Streptophyta</taxon>
        <taxon>Embryophyta</taxon>
        <taxon>Tracheophyta</taxon>
        <taxon>Spermatophyta</taxon>
        <taxon>Magnoliopsida</taxon>
        <taxon>Amborellales</taxon>
        <taxon>Amborellaceae</taxon>
        <taxon>Amborella</taxon>
    </lineage>
</organism>
<evidence type="ECO:0000313" key="7">
    <source>
        <dbReference type="Proteomes" id="UP000017836"/>
    </source>
</evidence>
<gene>
    <name evidence="6" type="ORF">AMTR_s00011p00256590</name>
</gene>
<dbReference type="HOGENOM" id="CLU_016472_3_0_1"/>
<evidence type="ECO:0008006" key="8">
    <source>
        <dbReference type="Google" id="ProtNLM"/>
    </source>
</evidence>
<dbReference type="STRING" id="13333.W1NHS9"/>
<dbReference type="GO" id="GO:0010436">
    <property type="term" value="F:carotenoid dioxygenase activity"/>
    <property type="evidence" value="ECO:0000318"/>
    <property type="project" value="GO_Central"/>
</dbReference>
<keyword evidence="2 5" id="KW-0479">Metal-binding</keyword>
<evidence type="ECO:0000256" key="2">
    <source>
        <dbReference type="ARBA" id="ARBA00022723"/>
    </source>
</evidence>